<evidence type="ECO:0000313" key="4">
    <source>
        <dbReference type="Proteomes" id="UP000242287"/>
    </source>
</evidence>
<gene>
    <name evidence="3" type="ORF">AMATHDRAFT_62601</name>
</gene>
<sequence length="145" mass="16689">MAIVDIHLIYDAISDNRMVSIHVQLIITGQVYDYLLTLDLEIQWIWKSRWSIVRVLYHLVRFLPFISLFVILFIGIPGLGTEKCSKLHRIYGYITVANLTLSEGLLTLRTWAVCGRSRSMTVLLTVLYVSFTIPSIVNIVLLYND</sequence>
<accession>A0A2A9NFE6</accession>
<dbReference type="OrthoDB" id="2958007at2759"/>
<proteinExistence type="predicted"/>
<organism evidence="3 4">
    <name type="scientific">Amanita thiersii Skay4041</name>
    <dbReference type="NCBI Taxonomy" id="703135"/>
    <lineage>
        <taxon>Eukaryota</taxon>
        <taxon>Fungi</taxon>
        <taxon>Dikarya</taxon>
        <taxon>Basidiomycota</taxon>
        <taxon>Agaricomycotina</taxon>
        <taxon>Agaricomycetes</taxon>
        <taxon>Agaricomycetidae</taxon>
        <taxon>Agaricales</taxon>
        <taxon>Pluteineae</taxon>
        <taxon>Amanitaceae</taxon>
        <taxon>Amanita</taxon>
    </lineage>
</organism>
<evidence type="ECO:0000256" key="1">
    <source>
        <dbReference type="SAM" id="Phobius"/>
    </source>
</evidence>
<feature type="transmembrane region" description="Helical" evidence="1">
    <location>
        <begin position="90"/>
        <end position="108"/>
    </location>
</feature>
<dbReference type="EMBL" id="KZ302021">
    <property type="protein sequence ID" value="PFH49735.1"/>
    <property type="molecule type" value="Genomic_DNA"/>
</dbReference>
<dbReference type="Proteomes" id="UP000242287">
    <property type="component" value="Unassembled WGS sequence"/>
</dbReference>
<dbReference type="AlphaFoldDB" id="A0A2A9NFE6"/>
<keyword evidence="1" id="KW-0812">Transmembrane</keyword>
<reference evidence="3 4" key="1">
    <citation type="submission" date="2014-02" db="EMBL/GenBank/DDBJ databases">
        <title>Transposable element dynamics among asymbiotic and ectomycorrhizal Amanita fungi.</title>
        <authorList>
            <consortium name="DOE Joint Genome Institute"/>
            <person name="Hess J."/>
            <person name="Skrede I."/>
            <person name="Wolfe B."/>
            <person name="LaButti K."/>
            <person name="Ohm R.A."/>
            <person name="Grigoriev I.V."/>
            <person name="Pringle A."/>
        </authorList>
    </citation>
    <scope>NUCLEOTIDE SEQUENCE [LARGE SCALE GENOMIC DNA]</scope>
    <source>
        <strain evidence="3 4">SKay4041</strain>
    </source>
</reference>
<evidence type="ECO:0000259" key="2">
    <source>
        <dbReference type="Pfam" id="PF20151"/>
    </source>
</evidence>
<feature type="transmembrane region" description="Helical" evidence="1">
    <location>
        <begin position="55"/>
        <end position="78"/>
    </location>
</feature>
<keyword evidence="1" id="KW-1133">Transmembrane helix</keyword>
<dbReference type="Pfam" id="PF20151">
    <property type="entry name" value="DUF6533"/>
    <property type="match status" value="1"/>
</dbReference>
<feature type="domain" description="DUF6533" evidence="2">
    <location>
        <begin position="31"/>
        <end position="66"/>
    </location>
</feature>
<keyword evidence="4" id="KW-1185">Reference proteome</keyword>
<name>A0A2A9NFE6_9AGAR</name>
<keyword evidence="1" id="KW-0472">Membrane</keyword>
<dbReference type="InterPro" id="IPR045340">
    <property type="entry name" value="DUF6533"/>
</dbReference>
<protein>
    <recommendedName>
        <fullName evidence="2">DUF6533 domain-containing protein</fullName>
    </recommendedName>
</protein>
<evidence type="ECO:0000313" key="3">
    <source>
        <dbReference type="EMBL" id="PFH49735.1"/>
    </source>
</evidence>
<feature type="transmembrane region" description="Helical" evidence="1">
    <location>
        <begin position="120"/>
        <end position="143"/>
    </location>
</feature>